<dbReference type="AlphaFoldDB" id="A0A8S1HYQ5"/>
<organism evidence="2 3">
    <name type="scientific">Caenorhabditis auriculariae</name>
    <dbReference type="NCBI Taxonomy" id="2777116"/>
    <lineage>
        <taxon>Eukaryota</taxon>
        <taxon>Metazoa</taxon>
        <taxon>Ecdysozoa</taxon>
        <taxon>Nematoda</taxon>
        <taxon>Chromadorea</taxon>
        <taxon>Rhabditida</taxon>
        <taxon>Rhabditina</taxon>
        <taxon>Rhabditomorpha</taxon>
        <taxon>Rhabditoidea</taxon>
        <taxon>Rhabditidae</taxon>
        <taxon>Peloderinae</taxon>
        <taxon>Caenorhabditis</taxon>
    </lineage>
</organism>
<reference evidence="2" key="1">
    <citation type="submission" date="2020-10" db="EMBL/GenBank/DDBJ databases">
        <authorList>
            <person name="Kikuchi T."/>
        </authorList>
    </citation>
    <scope>NUCLEOTIDE SEQUENCE</scope>
    <source>
        <strain evidence="2">NKZ352</strain>
    </source>
</reference>
<dbReference type="Proteomes" id="UP000835052">
    <property type="component" value="Unassembled WGS sequence"/>
</dbReference>
<evidence type="ECO:0000256" key="1">
    <source>
        <dbReference type="SAM" id="MobiDB-lite"/>
    </source>
</evidence>
<protein>
    <submittedName>
        <fullName evidence="2">Uncharacterized protein</fullName>
    </submittedName>
</protein>
<dbReference type="EMBL" id="CAJGYM010000217">
    <property type="protein sequence ID" value="CAD6199931.1"/>
    <property type="molecule type" value="Genomic_DNA"/>
</dbReference>
<evidence type="ECO:0000313" key="2">
    <source>
        <dbReference type="EMBL" id="CAD6199931.1"/>
    </source>
</evidence>
<feature type="compositionally biased region" description="Acidic residues" evidence="1">
    <location>
        <begin position="358"/>
        <end position="373"/>
    </location>
</feature>
<keyword evidence="3" id="KW-1185">Reference proteome</keyword>
<dbReference type="InterPro" id="IPR009003">
    <property type="entry name" value="Peptidase_S1_PA"/>
</dbReference>
<dbReference type="SUPFAM" id="SSF50494">
    <property type="entry name" value="Trypsin-like serine proteases"/>
    <property type="match status" value="1"/>
</dbReference>
<name>A0A8S1HYQ5_9PELO</name>
<proteinExistence type="predicted"/>
<feature type="region of interest" description="Disordered" evidence="1">
    <location>
        <begin position="357"/>
        <end position="390"/>
    </location>
</feature>
<comment type="caution">
    <text evidence="2">The sequence shown here is derived from an EMBL/GenBank/DDBJ whole genome shotgun (WGS) entry which is preliminary data.</text>
</comment>
<gene>
    <name evidence="2" type="ORF">CAUJ_LOCUS15830</name>
</gene>
<evidence type="ECO:0000313" key="3">
    <source>
        <dbReference type="Proteomes" id="UP000835052"/>
    </source>
</evidence>
<dbReference type="OrthoDB" id="5835471at2759"/>
<sequence length="463" mass="52758">MYNWSTGLCETVRNSPVDDVCWRCREVAILLMRIGSTAAMKILKGKMQRANVEMLEKTLFTTSKSDEALHPLLVHATSVAYDVVVLKIQDGGEFPFYPKGFESLYRGQHYLQLGISPNRMPTWKDGVVSDRFGGYYVGTSWGQSGDSGSGIFNSSGYFLGMSVGKEVFVFNDSSNMPLAEVANHRPDSKNNQLRWNFTTKCDTDRKGYLGMALYSQFAECPFPRPTICSYASGSEDWKCLEHENMLYQPMKPNKTDRSFYSEATQIYNGLCYEIICNEGSFQFVSGQDYYDCKKEGDLVFFIQKYGKNNHFRQFYEERTESELDEVTYLSDYTVDRTVICPKYCDVCAEKDPKTCKEEEAEEEEDDDDDDESFLPDLKGERGGAGGGTHSVSVRGSWHEFNSTARDYLDYMRGPCGLCSTEPQTSVPCWIRFLVRTRILSDSDRTPTDLKISRVDRKALNSWE</sequence>
<accession>A0A8S1HYQ5</accession>